<dbReference type="Proteomes" id="UP000062160">
    <property type="component" value="Unassembled WGS sequence"/>
</dbReference>
<feature type="domain" description="HAMP" evidence="12">
    <location>
        <begin position="184"/>
        <end position="236"/>
    </location>
</feature>
<keyword evidence="5" id="KW-0808">Transferase</keyword>
<reference evidence="13" key="1">
    <citation type="journal article" date="2016" name="Genome Announc.">
        <title>Draft Genome Sequence of the Syntrophic Lactate-Degrading Bacterium Tepidanaerobacter syntrophicus JLT.</title>
        <authorList>
            <person name="Matsuura N."/>
            <person name="Ohashi A."/>
            <person name="Tourlousse D.M."/>
            <person name="Sekiguchi Y."/>
        </authorList>
    </citation>
    <scope>NUCLEOTIDE SEQUENCE [LARGE SCALE GENOMIC DNA]</scope>
    <source>
        <strain evidence="13">JL</strain>
    </source>
</reference>
<dbReference type="CDD" id="cd06225">
    <property type="entry name" value="HAMP"/>
    <property type="match status" value="1"/>
</dbReference>
<keyword evidence="7" id="KW-0902">Two-component regulatory system</keyword>
<feature type="transmembrane region" description="Helical" evidence="9">
    <location>
        <begin position="160"/>
        <end position="182"/>
    </location>
</feature>
<dbReference type="EC" id="2.7.13.3" evidence="3"/>
<dbReference type="SUPFAM" id="SSF55874">
    <property type="entry name" value="ATPase domain of HSP90 chaperone/DNA topoisomerase II/histidine kinase"/>
    <property type="match status" value="1"/>
</dbReference>
<keyword evidence="9" id="KW-1133">Transmembrane helix</keyword>
<dbReference type="PROSITE" id="PS50885">
    <property type="entry name" value="HAMP"/>
    <property type="match status" value="1"/>
</dbReference>
<dbReference type="CDD" id="cd00075">
    <property type="entry name" value="HATPase"/>
    <property type="match status" value="1"/>
</dbReference>
<evidence type="ECO:0000259" key="12">
    <source>
        <dbReference type="PROSITE" id="PS50885"/>
    </source>
</evidence>
<dbReference type="PANTHER" id="PTHR45453">
    <property type="entry name" value="PHOSPHATE REGULON SENSOR PROTEIN PHOR"/>
    <property type="match status" value="1"/>
</dbReference>
<dbReference type="InterPro" id="IPR050351">
    <property type="entry name" value="BphY/WalK/GraS-like"/>
</dbReference>
<comment type="catalytic activity">
    <reaction evidence="1">
        <text>ATP + protein L-histidine = ADP + protein N-phospho-L-histidine.</text>
        <dbReference type="EC" id="2.7.13.3"/>
    </reaction>
</comment>
<dbReference type="PANTHER" id="PTHR45453:SF1">
    <property type="entry name" value="PHOSPHATE REGULON SENSOR PROTEIN PHOR"/>
    <property type="match status" value="1"/>
</dbReference>
<dbReference type="GO" id="GO:0016036">
    <property type="term" value="P:cellular response to phosphate starvation"/>
    <property type="evidence" value="ECO:0007669"/>
    <property type="project" value="TreeGrafter"/>
</dbReference>
<dbReference type="InterPro" id="IPR036097">
    <property type="entry name" value="HisK_dim/P_sf"/>
</dbReference>
<dbReference type="SMART" id="SM00387">
    <property type="entry name" value="HATPase_c"/>
    <property type="match status" value="1"/>
</dbReference>
<gene>
    <name evidence="13" type="ORF">TSYNT_9222</name>
</gene>
<protein>
    <recommendedName>
        <fullName evidence="3">histidine kinase</fullName>
        <ecNumber evidence="3">2.7.13.3</ecNumber>
    </recommendedName>
</protein>
<dbReference type="PROSITE" id="PS50113">
    <property type="entry name" value="PAC"/>
    <property type="match status" value="1"/>
</dbReference>
<dbReference type="Gene3D" id="6.10.340.10">
    <property type="match status" value="1"/>
</dbReference>
<evidence type="ECO:0000256" key="1">
    <source>
        <dbReference type="ARBA" id="ARBA00000085"/>
    </source>
</evidence>
<evidence type="ECO:0000256" key="2">
    <source>
        <dbReference type="ARBA" id="ARBA00004370"/>
    </source>
</evidence>
<evidence type="ECO:0000256" key="5">
    <source>
        <dbReference type="ARBA" id="ARBA00022679"/>
    </source>
</evidence>
<dbReference type="GO" id="GO:0005886">
    <property type="term" value="C:plasma membrane"/>
    <property type="evidence" value="ECO:0007669"/>
    <property type="project" value="TreeGrafter"/>
</dbReference>
<dbReference type="Pfam" id="PF00512">
    <property type="entry name" value="HisKA"/>
    <property type="match status" value="1"/>
</dbReference>
<dbReference type="InterPro" id="IPR003661">
    <property type="entry name" value="HisK_dim/P_dom"/>
</dbReference>
<accession>A0A0U9HQ14</accession>
<dbReference type="SMART" id="SM00388">
    <property type="entry name" value="HisKA"/>
    <property type="match status" value="1"/>
</dbReference>
<evidence type="ECO:0000256" key="9">
    <source>
        <dbReference type="SAM" id="Phobius"/>
    </source>
</evidence>
<evidence type="ECO:0000313" key="14">
    <source>
        <dbReference type="Proteomes" id="UP000062160"/>
    </source>
</evidence>
<comment type="subcellular location">
    <subcellularLocation>
        <location evidence="2">Membrane</location>
    </subcellularLocation>
</comment>
<feature type="domain" description="Histidine kinase" evidence="10">
    <location>
        <begin position="356"/>
        <end position="573"/>
    </location>
</feature>
<dbReference type="FunFam" id="1.10.287.130:FF:000001">
    <property type="entry name" value="Two-component sensor histidine kinase"/>
    <property type="match status" value="1"/>
</dbReference>
<dbReference type="SMART" id="SM00304">
    <property type="entry name" value="HAMP"/>
    <property type="match status" value="1"/>
</dbReference>
<proteinExistence type="predicted"/>
<dbReference type="GO" id="GO:0000155">
    <property type="term" value="F:phosphorelay sensor kinase activity"/>
    <property type="evidence" value="ECO:0007669"/>
    <property type="project" value="InterPro"/>
</dbReference>
<dbReference type="CDD" id="cd00082">
    <property type="entry name" value="HisKA"/>
    <property type="match status" value="1"/>
</dbReference>
<evidence type="ECO:0000259" key="11">
    <source>
        <dbReference type="PROSITE" id="PS50113"/>
    </source>
</evidence>
<keyword evidence="4" id="KW-0597">Phosphoprotein</keyword>
<dbReference type="SUPFAM" id="SSF158472">
    <property type="entry name" value="HAMP domain-like"/>
    <property type="match status" value="1"/>
</dbReference>
<dbReference type="InterPro" id="IPR003660">
    <property type="entry name" value="HAMP_dom"/>
</dbReference>
<dbReference type="PRINTS" id="PR00344">
    <property type="entry name" value="BCTRLSENSOR"/>
</dbReference>
<keyword evidence="8 9" id="KW-0472">Membrane</keyword>
<dbReference type="Gene3D" id="1.10.287.130">
    <property type="match status" value="1"/>
</dbReference>
<organism evidence="13">
    <name type="scientific">Tepidanaerobacter syntrophicus</name>
    <dbReference type="NCBI Taxonomy" id="224999"/>
    <lineage>
        <taxon>Bacteria</taxon>
        <taxon>Bacillati</taxon>
        <taxon>Bacillota</taxon>
        <taxon>Clostridia</taxon>
        <taxon>Thermosediminibacterales</taxon>
        <taxon>Tepidanaerobacteraceae</taxon>
        <taxon>Tepidanaerobacter</taxon>
    </lineage>
</organism>
<keyword evidence="14" id="KW-1185">Reference proteome</keyword>
<dbReference type="InterPro" id="IPR000700">
    <property type="entry name" value="PAS-assoc_C"/>
</dbReference>
<evidence type="ECO:0000256" key="8">
    <source>
        <dbReference type="ARBA" id="ARBA00023136"/>
    </source>
</evidence>
<sequence>MIPRKSIVTKLWIYMTVLTVVALLISGLVLSNIFEDFYFNMRKNEMINEGQQLISLILGGINPSELLDISKFINAYSVIIDRQGLIQASSNVLKFEGVAIGPKELREVLNGNIVVSKSFVSQFDANMLTVALPIRTEGNVIGGVILFSPMSSIESTIWQIRYLVLSVAGASVLVLTALSLVLSKTISKPLIQMKKVAEEIARGEFGTKVKVKSQDEVGTLANAINYMSEALNKNINMLDQEKRQLQNILLSMTDGVITFDAENRVIMANPQAVEMIPDLKQNGELKVPKIIEPIVKKAMKCSEFISEELEIDGKVVAVKMTPLLSDDGVLQGVLAVLQDITRERKQEDLRKEFLSDVSHELRTPLTYLQGYTEALIDGIVKDSDEHDRYLNIILEETLRLRRLVDELLELSHMEAGHLNIQKDYVSIKELVEQVCKKFLPICEEKNINLKIEIENIPPILIDEDKIEQVMINLIDNAIRYSPSGQDVLIKAGADETGVTISVRDSGSGIPDSELPFIWERFYKVDKSRARKDSGTGLGLAIAKRIIELHNGKIWVKNCAEGGTEFSFFIPWDT</sequence>
<dbReference type="SUPFAM" id="SSF47384">
    <property type="entry name" value="Homodimeric domain of signal transducing histidine kinase"/>
    <property type="match status" value="1"/>
</dbReference>
<dbReference type="EMBL" id="DF977003">
    <property type="protein sequence ID" value="GAQ25969.1"/>
    <property type="molecule type" value="Genomic_DNA"/>
</dbReference>
<evidence type="ECO:0000259" key="10">
    <source>
        <dbReference type="PROSITE" id="PS50109"/>
    </source>
</evidence>
<dbReference type="InterPro" id="IPR036890">
    <property type="entry name" value="HATPase_C_sf"/>
</dbReference>
<feature type="transmembrane region" description="Helical" evidence="9">
    <location>
        <begin position="12"/>
        <end position="34"/>
    </location>
</feature>
<dbReference type="Pfam" id="PF00672">
    <property type="entry name" value="HAMP"/>
    <property type="match status" value="1"/>
</dbReference>
<evidence type="ECO:0000313" key="13">
    <source>
        <dbReference type="EMBL" id="GAQ25969.1"/>
    </source>
</evidence>
<evidence type="ECO:0000256" key="4">
    <source>
        <dbReference type="ARBA" id="ARBA00022553"/>
    </source>
</evidence>
<dbReference type="FunFam" id="3.30.565.10:FF:000006">
    <property type="entry name" value="Sensor histidine kinase WalK"/>
    <property type="match status" value="1"/>
</dbReference>
<dbReference type="Gene3D" id="3.30.450.20">
    <property type="entry name" value="PAS domain"/>
    <property type="match status" value="1"/>
</dbReference>
<dbReference type="InterPro" id="IPR004358">
    <property type="entry name" value="Sig_transdc_His_kin-like_C"/>
</dbReference>
<dbReference type="STRING" id="224999.GCA_001485475_02007"/>
<evidence type="ECO:0000256" key="3">
    <source>
        <dbReference type="ARBA" id="ARBA00012438"/>
    </source>
</evidence>
<dbReference type="OrthoDB" id="9796330at2"/>
<dbReference type="InterPro" id="IPR035965">
    <property type="entry name" value="PAS-like_dom_sf"/>
</dbReference>
<dbReference type="Pfam" id="PF02518">
    <property type="entry name" value="HATPase_c"/>
    <property type="match status" value="1"/>
</dbReference>
<dbReference type="RefSeq" id="WP_059033652.1">
    <property type="nucleotide sequence ID" value="NZ_DF977003.1"/>
</dbReference>
<keyword evidence="9" id="KW-0812">Transmembrane</keyword>
<dbReference type="GO" id="GO:0004721">
    <property type="term" value="F:phosphoprotein phosphatase activity"/>
    <property type="evidence" value="ECO:0007669"/>
    <property type="project" value="TreeGrafter"/>
</dbReference>
<dbReference type="Gene3D" id="3.30.565.10">
    <property type="entry name" value="Histidine kinase-like ATPase, C-terminal domain"/>
    <property type="match status" value="1"/>
</dbReference>
<dbReference type="InterPro" id="IPR003594">
    <property type="entry name" value="HATPase_dom"/>
</dbReference>
<evidence type="ECO:0000256" key="7">
    <source>
        <dbReference type="ARBA" id="ARBA00023012"/>
    </source>
</evidence>
<evidence type="ECO:0000256" key="6">
    <source>
        <dbReference type="ARBA" id="ARBA00022777"/>
    </source>
</evidence>
<dbReference type="AlphaFoldDB" id="A0A0U9HQ14"/>
<name>A0A0U9HQ14_9FIRM</name>
<dbReference type="PROSITE" id="PS50109">
    <property type="entry name" value="HIS_KIN"/>
    <property type="match status" value="1"/>
</dbReference>
<keyword evidence="6 13" id="KW-0418">Kinase</keyword>
<dbReference type="SUPFAM" id="SSF55785">
    <property type="entry name" value="PYP-like sensor domain (PAS domain)"/>
    <property type="match status" value="1"/>
</dbReference>
<feature type="domain" description="PAC" evidence="11">
    <location>
        <begin position="300"/>
        <end position="352"/>
    </location>
</feature>
<dbReference type="InterPro" id="IPR005467">
    <property type="entry name" value="His_kinase_dom"/>
</dbReference>